<evidence type="ECO:0000313" key="1">
    <source>
        <dbReference type="EMBL" id="KXT10601.1"/>
    </source>
</evidence>
<sequence length="112" mass="12375">MQAIAVMSFDWEASIIRASSWIGSPAYTFYMIVEQSKPSLACHVASLNPVKPTQDPFRSARVTPPKPRTARIEESQITTRSHVVPVHGRAWKEGQWTKSSAGQLPSSEASVH</sequence>
<organism evidence="1 2">
    <name type="scientific">Pseudocercospora musae</name>
    <dbReference type="NCBI Taxonomy" id="113226"/>
    <lineage>
        <taxon>Eukaryota</taxon>
        <taxon>Fungi</taxon>
        <taxon>Dikarya</taxon>
        <taxon>Ascomycota</taxon>
        <taxon>Pezizomycotina</taxon>
        <taxon>Dothideomycetes</taxon>
        <taxon>Dothideomycetidae</taxon>
        <taxon>Mycosphaerellales</taxon>
        <taxon>Mycosphaerellaceae</taxon>
        <taxon>Pseudocercospora</taxon>
    </lineage>
</organism>
<reference evidence="1 2" key="1">
    <citation type="submission" date="2015-07" db="EMBL/GenBank/DDBJ databases">
        <title>Comparative genomics of the Sigatoka disease complex on banana suggests a link between parallel evolutionary changes in Pseudocercospora fijiensis and Pseudocercospora eumusae and increased virulence on the banana host.</title>
        <authorList>
            <person name="Chang T.-C."/>
            <person name="Salvucci A."/>
            <person name="Crous P.W."/>
            <person name="Stergiopoulos I."/>
        </authorList>
    </citation>
    <scope>NUCLEOTIDE SEQUENCE [LARGE SCALE GENOMIC DNA]</scope>
    <source>
        <strain evidence="1 2">CBS 116634</strain>
    </source>
</reference>
<dbReference type="AlphaFoldDB" id="A0A139I780"/>
<name>A0A139I780_9PEZI</name>
<proteinExistence type="predicted"/>
<comment type="caution">
    <text evidence="1">The sequence shown here is derived from an EMBL/GenBank/DDBJ whole genome shotgun (WGS) entry which is preliminary data.</text>
</comment>
<evidence type="ECO:0000313" key="2">
    <source>
        <dbReference type="Proteomes" id="UP000073492"/>
    </source>
</evidence>
<dbReference type="Proteomes" id="UP000073492">
    <property type="component" value="Unassembled WGS sequence"/>
</dbReference>
<dbReference type="OrthoDB" id="201504at2759"/>
<keyword evidence="2" id="KW-1185">Reference proteome</keyword>
<accession>A0A139I780</accession>
<dbReference type="EMBL" id="LFZO01000250">
    <property type="protein sequence ID" value="KXT10601.1"/>
    <property type="molecule type" value="Genomic_DNA"/>
</dbReference>
<protein>
    <submittedName>
        <fullName evidence="1">Uncharacterized protein</fullName>
    </submittedName>
</protein>
<gene>
    <name evidence="1" type="ORF">AC579_7520</name>
</gene>